<reference evidence="2 3" key="2">
    <citation type="submission" date="2018-11" db="EMBL/GenBank/DDBJ databases">
        <authorList>
            <consortium name="Pathogen Informatics"/>
        </authorList>
    </citation>
    <scope>NUCLEOTIDE SEQUENCE [LARGE SCALE GENOMIC DNA]</scope>
</reference>
<dbReference type="EMBL" id="UYRR01008841">
    <property type="protein sequence ID" value="VDK24543.1"/>
    <property type="molecule type" value="Genomic_DNA"/>
</dbReference>
<evidence type="ECO:0000313" key="2">
    <source>
        <dbReference type="EMBL" id="VDK24543.1"/>
    </source>
</evidence>
<sequence length="94" mass="9885">MAKEKDGSGGTKTTTTKKKVHKTVEKSDKAAEPAPAAAAAEATPAPADQVAVEGGEQAMLDVKVESTEKDEKMEQLAADLQAHVRSYLQLVSSF</sequence>
<dbReference type="AlphaFoldDB" id="A0A0M3JBN6"/>
<feature type="compositionally biased region" description="Low complexity" evidence="1">
    <location>
        <begin position="32"/>
        <end position="47"/>
    </location>
</feature>
<feature type="region of interest" description="Disordered" evidence="1">
    <location>
        <begin position="1"/>
        <end position="52"/>
    </location>
</feature>
<accession>A0A0M3JBN6</accession>
<protein>
    <submittedName>
        <fullName evidence="4">HYPK_UBA domain-containing protein</fullName>
    </submittedName>
</protein>
<gene>
    <name evidence="2" type="ORF">ASIM_LOCUS4816</name>
</gene>
<proteinExistence type="predicted"/>
<name>A0A0M3JBN6_ANISI</name>
<evidence type="ECO:0000256" key="1">
    <source>
        <dbReference type="SAM" id="MobiDB-lite"/>
    </source>
</evidence>
<dbReference type="Proteomes" id="UP000267096">
    <property type="component" value="Unassembled WGS sequence"/>
</dbReference>
<dbReference type="WBParaSite" id="ASIM_0000501301-mRNA-1">
    <property type="protein sequence ID" value="ASIM_0000501301-mRNA-1"/>
    <property type="gene ID" value="ASIM_0000501301"/>
</dbReference>
<organism evidence="4">
    <name type="scientific">Anisakis simplex</name>
    <name type="common">Herring worm</name>
    <dbReference type="NCBI Taxonomy" id="6269"/>
    <lineage>
        <taxon>Eukaryota</taxon>
        <taxon>Metazoa</taxon>
        <taxon>Ecdysozoa</taxon>
        <taxon>Nematoda</taxon>
        <taxon>Chromadorea</taxon>
        <taxon>Rhabditida</taxon>
        <taxon>Spirurina</taxon>
        <taxon>Ascaridomorpha</taxon>
        <taxon>Ascaridoidea</taxon>
        <taxon>Anisakidae</taxon>
        <taxon>Anisakis</taxon>
        <taxon>Anisakis simplex complex</taxon>
    </lineage>
</organism>
<evidence type="ECO:0000313" key="4">
    <source>
        <dbReference type="WBParaSite" id="ASIM_0000501301-mRNA-1"/>
    </source>
</evidence>
<feature type="compositionally biased region" description="Basic and acidic residues" evidence="1">
    <location>
        <begin position="22"/>
        <end position="31"/>
    </location>
</feature>
<keyword evidence="3" id="KW-1185">Reference proteome</keyword>
<evidence type="ECO:0000313" key="3">
    <source>
        <dbReference type="Proteomes" id="UP000267096"/>
    </source>
</evidence>
<reference evidence="4" key="1">
    <citation type="submission" date="2017-02" db="UniProtKB">
        <authorList>
            <consortium name="WormBaseParasite"/>
        </authorList>
    </citation>
    <scope>IDENTIFICATION</scope>
</reference>